<evidence type="ECO:0000256" key="1">
    <source>
        <dbReference type="SAM" id="MobiDB-lite"/>
    </source>
</evidence>
<dbReference type="GO" id="GO:0009654">
    <property type="term" value="C:photosystem II oxygen evolving complex"/>
    <property type="evidence" value="ECO:0007669"/>
    <property type="project" value="InterPro"/>
</dbReference>
<sequence>MKVHMLAQHSFSASHCYRRVVRFRLVTCKAEGCLDRACTGPRMSERNMGSRRDAILAIGTAVASLVLTAQSRAEEEQQVGGTGKVTSTSSGSPEEFKSMTDGFLAYTFKYPATIQGNPAPVIFSRKPERYSSAAPLTPDARQRIVAELVSFPNGVTISVSVGPPSAALSAKPVEQWKAKEVADTVLQDRSTARVTTGQRVSLNSIESAVTETRDGQTYFAYEHLSQGSPSISSQTKETYRHAWSVTSTRPALDKSPYLYTLTLSCPDERWPALGPIYEECQKSFRLTPTTKDYVPPDKDPWRFF</sequence>
<dbReference type="PANTHER" id="PTHR31407">
    <property type="match status" value="1"/>
</dbReference>
<dbReference type="Proteomes" id="UP001314263">
    <property type="component" value="Unassembled WGS sequence"/>
</dbReference>
<dbReference type="Pfam" id="PF01789">
    <property type="entry name" value="PsbP"/>
    <property type="match status" value="1"/>
</dbReference>
<feature type="domain" description="PsbP C-terminal" evidence="2">
    <location>
        <begin position="156"/>
        <end position="285"/>
    </location>
</feature>
<protein>
    <recommendedName>
        <fullName evidence="2">PsbP C-terminal domain-containing protein</fullName>
    </recommendedName>
</protein>
<dbReference type="Gene3D" id="3.40.1000.10">
    <property type="entry name" value="Mog1/PsbP, alpha/beta/alpha sandwich"/>
    <property type="match status" value="1"/>
</dbReference>
<dbReference type="InterPro" id="IPR016123">
    <property type="entry name" value="Mog1/PsbP_a/b/a-sand"/>
</dbReference>
<accession>A0AAV1I6T2</accession>
<dbReference type="GO" id="GO:0005509">
    <property type="term" value="F:calcium ion binding"/>
    <property type="evidence" value="ECO:0007669"/>
    <property type="project" value="InterPro"/>
</dbReference>
<gene>
    <name evidence="3" type="ORF">CVIRNUC_005957</name>
</gene>
<dbReference type="SUPFAM" id="SSF55724">
    <property type="entry name" value="Mog1p/PsbP-like"/>
    <property type="match status" value="1"/>
</dbReference>
<dbReference type="EMBL" id="CAUYUE010000007">
    <property type="protein sequence ID" value="CAK0782762.1"/>
    <property type="molecule type" value="Genomic_DNA"/>
</dbReference>
<reference evidence="3 4" key="1">
    <citation type="submission" date="2023-10" db="EMBL/GenBank/DDBJ databases">
        <authorList>
            <person name="Maclean D."/>
            <person name="Macfadyen A."/>
        </authorList>
    </citation>
    <scope>NUCLEOTIDE SEQUENCE [LARGE SCALE GENOMIC DNA]</scope>
</reference>
<dbReference type="PANTHER" id="PTHR31407:SF7">
    <property type="entry name" value="PSBP DOMAIN-CONTAINING PROTEIN 5, CHLOROPLASTIC"/>
    <property type="match status" value="1"/>
</dbReference>
<organism evidence="3 4">
    <name type="scientific">Coccomyxa viridis</name>
    <dbReference type="NCBI Taxonomy" id="1274662"/>
    <lineage>
        <taxon>Eukaryota</taxon>
        <taxon>Viridiplantae</taxon>
        <taxon>Chlorophyta</taxon>
        <taxon>core chlorophytes</taxon>
        <taxon>Trebouxiophyceae</taxon>
        <taxon>Trebouxiophyceae incertae sedis</taxon>
        <taxon>Coccomyxaceae</taxon>
        <taxon>Coccomyxa</taxon>
    </lineage>
</organism>
<evidence type="ECO:0000259" key="2">
    <source>
        <dbReference type="Pfam" id="PF01789"/>
    </source>
</evidence>
<feature type="region of interest" description="Disordered" evidence="1">
    <location>
        <begin position="73"/>
        <end position="94"/>
    </location>
</feature>
<evidence type="ECO:0000313" key="4">
    <source>
        <dbReference type="Proteomes" id="UP001314263"/>
    </source>
</evidence>
<evidence type="ECO:0000313" key="3">
    <source>
        <dbReference type="EMBL" id="CAK0782762.1"/>
    </source>
</evidence>
<keyword evidence="4" id="KW-1185">Reference proteome</keyword>
<proteinExistence type="predicted"/>
<dbReference type="AlphaFoldDB" id="A0AAV1I6T2"/>
<dbReference type="GO" id="GO:0019898">
    <property type="term" value="C:extrinsic component of membrane"/>
    <property type="evidence" value="ECO:0007669"/>
    <property type="project" value="InterPro"/>
</dbReference>
<dbReference type="GO" id="GO:0015979">
    <property type="term" value="P:photosynthesis"/>
    <property type="evidence" value="ECO:0007669"/>
    <property type="project" value="InterPro"/>
</dbReference>
<name>A0AAV1I6T2_9CHLO</name>
<dbReference type="InterPro" id="IPR002683">
    <property type="entry name" value="PsbP_C"/>
</dbReference>
<comment type="caution">
    <text evidence="3">The sequence shown here is derived from an EMBL/GenBank/DDBJ whole genome shotgun (WGS) entry which is preliminary data.</text>
</comment>